<feature type="chain" id="PRO_5019320819" evidence="1">
    <location>
        <begin position="21"/>
        <end position="99"/>
    </location>
</feature>
<dbReference type="EMBL" id="RAPQ01000012">
    <property type="protein sequence ID" value="RKD96746.1"/>
    <property type="molecule type" value="Genomic_DNA"/>
</dbReference>
<name>A0A419WMX7_9BACT</name>
<feature type="signal peptide" evidence="1">
    <location>
        <begin position="1"/>
        <end position="20"/>
    </location>
</feature>
<accession>A0A419WMX7</accession>
<keyword evidence="3" id="KW-1185">Reference proteome</keyword>
<dbReference type="AlphaFoldDB" id="A0A419WMX7"/>
<keyword evidence="1" id="KW-0732">Signal</keyword>
<evidence type="ECO:0000256" key="1">
    <source>
        <dbReference type="SAM" id="SignalP"/>
    </source>
</evidence>
<evidence type="ECO:0000313" key="3">
    <source>
        <dbReference type="Proteomes" id="UP000284531"/>
    </source>
</evidence>
<sequence length="99" mass="11256">MKKLLLVSLFILATSAFCFADKYAEVTVIQSGIVNKVDVYFDNGKEKPYKIKNEKGGRFLSPVAVVNHFKKKGWTIKEVHMSVAMANTIRVYIITKKEE</sequence>
<proteinExistence type="predicted"/>
<protein>
    <submittedName>
        <fullName evidence="2">Uncharacterized protein</fullName>
    </submittedName>
</protein>
<dbReference type="Proteomes" id="UP000284531">
    <property type="component" value="Unassembled WGS sequence"/>
</dbReference>
<comment type="caution">
    <text evidence="2">The sequence shown here is derived from an EMBL/GenBank/DDBJ whole genome shotgun (WGS) entry which is preliminary data.</text>
</comment>
<organism evidence="2 3">
    <name type="scientific">Marinifilum flexuosum</name>
    <dbReference type="NCBI Taxonomy" id="1117708"/>
    <lineage>
        <taxon>Bacteria</taxon>
        <taxon>Pseudomonadati</taxon>
        <taxon>Bacteroidota</taxon>
        <taxon>Bacteroidia</taxon>
        <taxon>Marinilabiliales</taxon>
        <taxon>Marinifilaceae</taxon>
    </lineage>
</organism>
<gene>
    <name evidence="2" type="ORF">BXY64_3692</name>
</gene>
<dbReference type="RefSeq" id="WP_120241403.1">
    <property type="nucleotide sequence ID" value="NZ_RAPQ01000012.1"/>
</dbReference>
<reference evidence="2 3" key="1">
    <citation type="submission" date="2018-09" db="EMBL/GenBank/DDBJ databases">
        <title>Genomic Encyclopedia of Archaeal and Bacterial Type Strains, Phase II (KMG-II): from individual species to whole genera.</title>
        <authorList>
            <person name="Goeker M."/>
        </authorList>
    </citation>
    <scope>NUCLEOTIDE SEQUENCE [LARGE SCALE GENOMIC DNA]</scope>
    <source>
        <strain evidence="2 3">DSM 21950</strain>
    </source>
</reference>
<evidence type="ECO:0000313" key="2">
    <source>
        <dbReference type="EMBL" id="RKD96746.1"/>
    </source>
</evidence>